<reference evidence="3 4" key="1">
    <citation type="submission" date="2016-01" db="EMBL/GenBank/DDBJ databases">
        <title>Genome Sequences of Twelve Sporeforming Bacillus Species Isolated from Foods.</title>
        <authorList>
            <person name="Berendsen E.M."/>
            <person name="Wells-Bennik M.H."/>
            <person name="Krawcyk A.O."/>
            <person name="De Jong A."/>
            <person name="Holsappel S."/>
            <person name="Eijlander R.T."/>
            <person name="Kuipers O.P."/>
        </authorList>
    </citation>
    <scope>NUCLEOTIDE SEQUENCE [LARGE SCALE GENOMIC DNA]</scope>
    <source>
        <strain evidence="1 3">B4098</strain>
        <strain evidence="2 4">B4099</strain>
    </source>
</reference>
<dbReference type="EMBL" id="LQYI01000012">
    <property type="protein sequence ID" value="KYC73060.1"/>
    <property type="molecule type" value="Genomic_DNA"/>
</dbReference>
<gene>
    <name evidence="1" type="ORF">B4098_1422</name>
    <name evidence="2" type="ORF">B4099_1644</name>
</gene>
<dbReference type="Proteomes" id="UP000075304">
    <property type="component" value="Unassembled WGS sequence"/>
</dbReference>
<accession>A0A150KJ10</accession>
<name>A0A150KJ10_HEYCO</name>
<organism evidence="2 4">
    <name type="scientific">Heyndrickxia coagulans</name>
    <name type="common">Weizmannia coagulans</name>
    <dbReference type="NCBI Taxonomy" id="1398"/>
    <lineage>
        <taxon>Bacteria</taxon>
        <taxon>Bacillati</taxon>
        <taxon>Bacillota</taxon>
        <taxon>Bacilli</taxon>
        <taxon>Bacillales</taxon>
        <taxon>Bacillaceae</taxon>
        <taxon>Heyndrickxia</taxon>
    </lineage>
</organism>
<dbReference type="AlphaFoldDB" id="A0A150KJ10"/>
<dbReference type="EMBL" id="LQYG01000006">
    <property type="protein sequence ID" value="KYC66532.1"/>
    <property type="molecule type" value="Genomic_DNA"/>
</dbReference>
<dbReference type="PATRIC" id="fig|1398.25.peg.516"/>
<evidence type="ECO:0000313" key="2">
    <source>
        <dbReference type="EMBL" id="KYC73060.1"/>
    </source>
</evidence>
<comment type="caution">
    <text evidence="2">The sequence shown here is derived from an EMBL/GenBank/DDBJ whole genome shotgun (WGS) entry which is preliminary data.</text>
</comment>
<protein>
    <submittedName>
        <fullName evidence="2">Uncharacterized protein</fullName>
    </submittedName>
</protein>
<evidence type="ECO:0000313" key="1">
    <source>
        <dbReference type="EMBL" id="KYC66532.1"/>
    </source>
</evidence>
<evidence type="ECO:0000313" key="4">
    <source>
        <dbReference type="Proteomes" id="UP000075304"/>
    </source>
</evidence>
<sequence>MEKQRKLTPVYGVSFLFREAGWPFSEKISSNDYIKETPIDIG</sequence>
<evidence type="ECO:0000313" key="3">
    <source>
        <dbReference type="Proteomes" id="UP000075288"/>
    </source>
</evidence>
<dbReference type="Proteomes" id="UP000075288">
    <property type="component" value="Unassembled WGS sequence"/>
</dbReference>
<proteinExistence type="predicted"/>